<evidence type="ECO:0000313" key="1">
    <source>
        <dbReference type="EMBL" id="PTQ76235.1"/>
    </source>
</evidence>
<sequence length="96" mass="11110">MDLYFDSNVFSLETIKRALYRFADLCSFEIQLVEKQIRVTLYVPIAADPLKMDDLCYRIRNEVLDQDLRDTISKETANIRTLILANAFSNTGLIES</sequence>
<dbReference type="AlphaFoldDB" id="A0A2T5HXD1"/>
<dbReference type="RefSeq" id="WP_107763487.1">
    <property type="nucleotide sequence ID" value="NZ_QAOK01000073.1"/>
</dbReference>
<comment type="caution">
    <text evidence="1">The sequence shown here is derived from an EMBL/GenBank/DDBJ whole genome shotgun (WGS) entry which is preliminary data.</text>
</comment>
<dbReference type="InterPro" id="IPR023974">
    <property type="entry name" value="HxsD"/>
</dbReference>
<dbReference type="NCBIfam" id="TIGR03976">
    <property type="entry name" value="chp_LLNDYxLRE"/>
    <property type="match status" value="1"/>
</dbReference>
<accession>A0A2T5HXD1</accession>
<evidence type="ECO:0000313" key="2">
    <source>
        <dbReference type="Proteomes" id="UP000244152"/>
    </source>
</evidence>
<proteinExistence type="predicted"/>
<name>A0A2T5HXD1_9PROT</name>
<organism evidence="1 2">
    <name type="scientific">Nitrosospira multiformis</name>
    <dbReference type="NCBI Taxonomy" id="1231"/>
    <lineage>
        <taxon>Bacteria</taxon>
        <taxon>Pseudomonadati</taxon>
        <taxon>Pseudomonadota</taxon>
        <taxon>Betaproteobacteria</taxon>
        <taxon>Nitrosomonadales</taxon>
        <taxon>Nitrosomonadaceae</taxon>
        <taxon>Nitrosospira</taxon>
    </lineage>
</organism>
<protein>
    <submittedName>
        <fullName evidence="1">His-Xaa-Ser system protein HxsD</fullName>
    </submittedName>
</protein>
<gene>
    <name evidence="1" type="ORF">C8R21_1732</name>
</gene>
<dbReference type="Proteomes" id="UP000244152">
    <property type="component" value="Unassembled WGS sequence"/>
</dbReference>
<reference evidence="1 2" key="1">
    <citation type="submission" date="2018-04" db="EMBL/GenBank/DDBJ databases">
        <title>Active sludge and wastewater microbial communities from Klosterneuburg, Austria.</title>
        <authorList>
            <person name="Wagner M."/>
        </authorList>
    </citation>
    <scope>NUCLEOTIDE SEQUENCE [LARGE SCALE GENOMIC DNA]</scope>
    <source>
        <strain evidence="1 2">Nl12</strain>
    </source>
</reference>
<dbReference type="EMBL" id="QAOK01000073">
    <property type="protein sequence ID" value="PTQ76235.1"/>
    <property type="molecule type" value="Genomic_DNA"/>
</dbReference>